<evidence type="ECO:0000256" key="5">
    <source>
        <dbReference type="ARBA" id="ARBA00023159"/>
    </source>
</evidence>
<comment type="similarity">
    <text evidence="2">Belongs to the Mediator complex subunit 29 family.</text>
</comment>
<organism evidence="11">
    <name type="scientific">Glossina morsitans morsitans</name>
    <name type="common">Savannah tsetse fly</name>
    <dbReference type="NCBI Taxonomy" id="37546"/>
    <lineage>
        <taxon>Eukaryota</taxon>
        <taxon>Metazoa</taxon>
        <taxon>Ecdysozoa</taxon>
        <taxon>Arthropoda</taxon>
        <taxon>Hexapoda</taxon>
        <taxon>Insecta</taxon>
        <taxon>Pterygota</taxon>
        <taxon>Neoptera</taxon>
        <taxon>Endopterygota</taxon>
        <taxon>Diptera</taxon>
        <taxon>Brachycera</taxon>
        <taxon>Muscomorpha</taxon>
        <taxon>Hippoboscoidea</taxon>
        <taxon>Glossinidae</taxon>
        <taxon>Glossina</taxon>
    </lineage>
</organism>
<dbReference type="PANTHER" id="PTHR28314">
    <property type="entry name" value="MEDIATOR OF RNA POLYMERASE II TRANSCRIPTION SUBUNIT 29"/>
    <property type="match status" value="1"/>
</dbReference>
<evidence type="ECO:0000256" key="3">
    <source>
        <dbReference type="ARBA" id="ARBA00019684"/>
    </source>
</evidence>
<proteinExistence type="evidence at transcript level"/>
<evidence type="ECO:0000256" key="1">
    <source>
        <dbReference type="ARBA" id="ARBA00004123"/>
    </source>
</evidence>
<evidence type="ECO:0000313" key="11">
    <source>
        <dbReference type="EMBL" id="ADD19814.1"/>
    </source>
</evidence>
<dbReference type="Pfam" id="PF11568">
    <property type="entry name" value="Med29"/>
    <property type="match status" value="1"/>
</dbReference>
<reference evidence="11" key="1">
    <citation type="journal article" date="2010" name="BMC Genomics">
        <title>An insight into the sialome of Glossina morsitans morsitans.</title>
        <authorList>
            <person name="Alves-Silva J."/>
            <person name="Ribeiro J.M."/>
            <person name="Van Den Abbeele J."/>
            <person name="Attardo G."/>
            <person name="Hao Z."/>
            <person name="Haines L.R."/>
            <person name="Soares M.B."/>
            <person name="Berriman M."/>
            <person name="Aksoy S."/>
            <person name="Lehane M.J."/>
        </authorList>
    </citation>
    <scope>NUCLEOTIDE SEQUENCE</scope>
    <source>
        <tissue evidence="11">Salivary gland</tissue>
    </source>
</reference>
<keyword evidence="6" id="KW-0804">Transcription</keyword>
<evidence type="ECO:0000256" key="2">
    <source>
        <dbReference type="ARBA" id="ARBA00009851"/>
    </source>
</evidence>
<sequence length="211" mass="23069">MNPNMSMHSMGQPQMGGVSNIAGAGVGPVGPSNSMMQSGVSPLMQSSPQQSGQQMAGQMSQNPAVQQQQSEKIDNISKVKSLFAPMKDSLLNTFRGAAYTLQQNNSADSLKRDPLINATRFDKHLEEFYAYCDQIELHLKTAMQCMQQLSSAQYYLPGAVTALRTESYMQDNPAGPMPYPTYLNTVRVHIQSAKDIRDTLISASQNISQAD</sequence>
<evidence type="ECO:0000256" key="8">
    <source>
        <dbReference type="ARBA" id="ARBA00030916"/>
    </source>
</evidence>
<dbReference type="GO" id="GO:0006357">
    <property type="term" value="P:regulation of transcription by RNA polymerase II"/>
    <property type="evidence" value="ECO:0007669"/>
    <property type="project" value="TreeGrafter"/>
</dbReference>
<protein>
    <recommendedName>
        <fullName evidence="3">Mediator of RNA polymerase II transcription subunit 29</fullName>
    </recommendedName>
    <alternativeName>
        <fullName evidence="9">Mediator complex subunit 29</fullName>
    </alternativeName>
    <alternativeName>
        <fullName evidence="8">Protein intersex</fullName>
    </alternativeName>
</protein>
<keyword evidence="7" id="KW-0539">Nucleus</keyword>
<feature type="compositionally biased region" description="Polar residues" evidence="10">
    <location>
        <begin position="31"/>
        <end position="40"/>
    </location>
</feature>
<dbReference type="GO" id="GO:0016592">
    <property type="term" value="C:mediator complex"/>
    <property type="evidence" value="ECO:0007669"/>
    <property type="project" value="InterPro"/>
</dbReference>
<evidence type="ECO:0000256" key="10">
    <source>
        <dbReference type="SAM" id="MobiDB-lite"/>
    </source>
</evidence>
<accession>D3TQ36</accession>
<feature type="compositionally biased region" description="Polar residues" evidence="10">
    <location>
        <begin position="1"/>
        <end position="12"/>
    </location>
</feature>
<feature type="region of interest" description="Disordered" evidence="10">
    <location>
        <begin position="1"/>
        <end position="71"/>
    </location>
</feature>
<evidence type="ECO:0000256" key="6">
    <source>
        <dbReference type="ARBA" id="ARBA00023163"/>
    </source>
</evidence>
<evidence type="ECO:0000256" key="7">
    <source>
        <dbReference type="ARBA" id="ARBA00023242"/>
    </source>
</evidence>
<dbReference type="EMBL" id="EZ423538">
    <property type="protein sequence ID" value="ADD19814.1"/>
    <property type="molecule type" value="mRNA"/>
</dbReference>
<dbReference type="PANTHER" id="PTHR28314:SF1">
    <property type="entry name" value="MEDIATOR OF RNA POLYMERASE II TRANSCRIPTION SUBUNIT 29"/>
    <property type="match status" value="1"/>
</dbReference>
<comment type="subcellular location">
    <subcellularLocation>
        <location evidence="1">Nucleus</location>
    </subcellularLocation>
</comment>
<keyword evidence="5" id="KW-0010">Activator</keyword>
<reference evidence="11" key="2">
    <citation type="submission" date="2010-01" db="EMBL/GenBank/DDBJ databases">
        <authorList>
            <consortium name="International Glossina Genome Initiative"/>
            <person name="da Silva J."/>
            <person name="Ribeiro J.M.C."/>
            <person name="Abbeele J.V."/>
            <person name="Attardo G."/>
            <person name="Hao Z."/>
            <person name="Haines L.R."/>
            <person name="Soares M.B."/>
            <person name="Berriman M."/>
            <person name="Aksoy S."/>
            <person name="Lehane M.J."/>
        </authorList>
    </citation>
    <scope>NUCLEOTIDE SEQUENCE</scope>
    <source>
        <tissue evidence="11">Salivary gland</tissue>
    </source>
</reference>
<dbReference type="AlphaFoldDB" id="D3TQ36"/>
<feature type="compositionally biased region" description="Low complexity" evidence="10">
    <location>
        <begin position="41"/>
        <end position="61"/>
    </location>
</feature>
<evidence type="ECO:0000256" key="4">
    <source>
        <dbReference type="ARBA" id="ARBA00023015"/>
    </source>
</evidence>
<name>D3TQ36_GLOMM</name>
<evidence type="ECO:0000256" key="9">
    <source>
        <dbReference type="ARBA" id="ARBA00031963"/>
    </source>
</evidence>
<keyword evidence="4" id="KW-0805">Transcription regulation</keyword>
<dbReference type="InterPro" id="IPR021018">
    <property type="entry name" value="Mediator_Med29_met"/>
</dbReference>
<dbReference type="GO" id="GO:0003712">
    <property type="term" value="F:transcription coregulator activity"/>
    <property type="evidence" value="ECO:0007669"/>
    <property type="project" value="TreeGrafter"/>
</dbReference>